<dbReference type="AGR" id="WB:WBGene00015764"/>
<dbReference type="OrthoDB" id="5785668at2759"/>
<dbReference type="PaxDb" id="6239-C14C6.13"/>
<dbReference type="eggNOG" id="ENOG502TGS8">
    <property type="taxonomic scope" value="Eukaryota"/>
</dbReference>
<dbReference type="EMBL" id="BX284605">
    <property type="protein sequence ID" value="CCD64468.1"/>
    <property type="molecule type" value="Genomic_DNA"/>
</dbReference>
<dbReference type="Proteomes" id="UP000001940">
    <property type="component" value="Chromosome V"/>
</dbReference>
<dbReference type="InParanoid" id="O44679"/>
<accession>O44679</accession>
<evidence type="ECO:0000313" key="2">
    <source>
        <dbReference type="Proteomes" id="UP000001940"/>
    </source>
</evidence>
<dbReference type="AlphaFoldDB" id="O44679"/>
<gene>
    <name evidence="1 3" type="ORF">C14C6.13</name>
    <name evidence="1" type="ORF">CELE_C14C6.13</name>
</gene>
<dbReference type="HOGENOM" id="CLU_792818_0_0_1"/>
<name>O44679_CAEEL</name>
<dbReference type="WormBase" id="C14C6.13">
    <property type="protein sequence ID" value="CE08168"/>
    <property type="gene ID" value="WBGene00015764"/>
</dbReference>
<dbReference type="UCSC" id="C14C6.13">
    <property type="organism name" value="c. elegans"/>
</dbReference>
<dbReference type="OMA" id="VIYGNYN"/>
<dbReference type="STRING" id="6239.C14C6.13.1"/>
<protein>
    <submittedName>
        <fullName evidence="1">Peptidase S1 domain-containing protein</fullName>
    </submittedName>
</protein>
<dbReference type="RefSeq" id="NP_503249.1">
    <property type="nucleotide sequence ID" value="NM_070848.1"/>
</dbReference>
<organism evidence="1 2">
    <name type="scientific">Caenorhabditis elegans</name>
    <dbReference type="NCBI Taxonomy" id="6239"/>
    <lineage>
        <taxon>Eukaryota</taxon>
        <taxon>Metazoa</taxon>
        <taxon>Ecdysozoa</taxon>
        <taxon>Nematoda</taxon>
        <taxon>Chromadorea</taxon>
        <taxon>Rhabditida</taxon>
        <taxon>Rhabditina</taxon>
        <taxon>Rhabditomorpha</taxon>
        <taxon>Rhabditoidea</taxon>
        <taxon>Rhabditidae</taxon>
        <taxon>Peloderinae</taxon>
        <taxon>Caenorhabditis</taxon>
    </lineage>
</organism>
<evidence type="ECO:0000313" key="3">
    <source>
        <dbReference type="WormBase" id="C14C6.13"/>
    </source>
</evidence>
<dbReference type="FunCoup" id="O44679">
    <property type="interactions" value="811"/>
</dbReference>
<proteinExistence type="predicted"/>
<dbReference type="GeneID" id="182607"/>
<dbReference type="CTD" id="182607"/>
<dbReference type="PIR" id="T32702">
    <property type="entry name" value="T32702"/>
</dbReference>
<reference evidence="1 2" key="1">
    <citation type="journal article" date="1998" name="Science">
        <title>Genome sequence of the nematode C. elegans: a platform for investigating biology.</title>
        <authorList>
            <consortium name="The C. elegans sequencing consortium"/>
            <person name="Sulson J.E."/>
            <person name="Waterston R."/>
        </authorList>
    </citation>
    <scope>NUCLEOTIDE SEQUENCE [LARGE SCALE GENOMIC DNA]</scope>
    <source>
        <strain evidence="1 2">Bristol N2</strain>
    </source>
</reference>
<evidence type="ECO:0000313" key="1">
    <source>
        <dbReference type="EMBL" id="CCD64468.1"/>
    </source>
</evidence>
<keyword evidence="2" id="KW-1185">Reference proteome</keyword>
<sequence length="300" mass="33753">MDKGLDPSLYPVSKDLGIGMLTELPMNCSCPDLRVIHSVADKNGKLKFEREAEISGAMAVYGIAGYLAPFPGYCNSDQVELIEFYSPVLKEYRYDTSNNIYNYYQDYKNYFRPVRVLGYAYYTTSSVWMSGVAPFVKPNLQSPVFKTISVRFDMTRVLTKNGSKSFAISIDLIRTLVDVDGWILTDTVLPGPMSSQNELDNIRELCGQSALQKCSETRDPNTGFYRPINSEIQSMNGKEKVGDCGYFLADVSLCFPQASQFYSYIPKYNNNSVIYGNYNDGENGNSVGYAYPHTFAFLKL</sequence>
<dbReference type="KEGG" id="cel:CELE_C14C6.13"/>
<dbReference type="Bgee" id="WBGene00015764">
    <property type="expression patterns" value="Expressed in material anatomical entity and 1 other cell type or tissue"/>
</dbReference>